<evidence type="ECO:0000313" key="3">
    <source>
        <dbReference type="EMBL" id="OWF38257.1"/>
    </source>
</evidence>
<protein>
    <submittedName>
        <fullName evidence="3">WD repeat-containing protein 27</fullName>
    </submittedName>
</protein>
<dbReference type="Gene3D" id="2.130.10.10">
    <property type="entry name" value="YVTN repeat-like/Quinoprotein amine dehydrogenase"/>
    <property type="match status" value="3"/>
</dbReference>
<name>A0A210PP53_MIZYE</name>
<dbReference type="InterPro" id="IPR036322">
    <property type="entry name" value="WD40_repeat_dom_sf"/>
</dbReference>
<dbReference type="InterPro" id="IPR042411">
    <property type="entry name" value="WDR27"/>
</dbReference>
<evidence type="ECO:0000256" key="1">
    <source>
        <dbReference type="PROSITE-ProRule" id="PRU00221"/>
    </source>
</evidence>
<dbReference type="InterPro" id="IPR001680">
    <property type="entry name" value="WD40_rpt"/>
</dbReference>
<feature type="repeat" description="WD" evidence="1">
    <location>
        <begin position="621"/>
        <end position="652"/>
    </location>
</feature>
<dbReference type="SUPFAM" id="SSF50998">
    <property type="entry name" value="Quinoprotein alcohol dehydrogenase-like"/>
    <property type="match status" value="1"/>
</dbReference>
<dbReference type="InterPro" id="IPR011047">
    <property type="entry name" value="Quinoprotein_ADH-like_sf"/>
</dbReference>
<feature type="compositionally biased region" description="Polar residues" evidence="2">
    <location>
        <begin position="509"/>
        <end position="525"/>
    </location>
</feature>
<dbReference type="PROSITE" id="PS50294">
    <property type="entry name" value="WD_REPEATS_REGION"/>
    <property type="match status" value="2"/>
</dbReference>
<proteinExistence type="predicted"/>
<keyword evidence="4" id="KW-1185">Reference proteome</keyword>
<comment type="caution">
    <text evidence="3">The sequence shown here is derived from an EMBL/GenBank/DDBJ whole genome shotgun (WGS) entry which is preliminary data.</text>
</comment>
<dbReference type="PROSITE" id="PS50082">
    <property type="entry name" value="WD_REPEATS_2"/>
    <property type="match status" value="2"/>
</dbReference>
<accession>A0A210PP53</accession>
<dbReference type="PANTHER" id="PTHR44525:SF1">
    <property type="entry name" value="WD REPEAT-CONTAINING PROTEIN 27"/>
    <property type="match status" value="1"/>
</dbReference>
<gene>
    <name evidence="3" type="ORF">KP79_PYT10632</name>
</gene>
<dbReference type="STRING" id="6573.A0A210PP53"/>
<dbReference type="Pfam" id="PF00400">
    <property type="entry name" value="WD40"/>
    <property type="match status" value="4"/>
</dbReference>
<reference evidence="3 4" key="1">
    <citation type="journal article" date="2017" name="Nat. Ecol. Evol.">
        <title>Scallop genome provides insights into evolution of bilaterian karyotype and development.</title>
        <authorList>
            <person name="Wang S."/>
            <person name="Zhang J."/>
            <person name="Jiao W."/>
            <person name="Li J."/>
            <person name="Xun X."/>
            <person name="Sun Y."/>
            <person name="Guo X."/>
            <person name="Huan P."/>
            <person name="Dong B."/>
            <person name="Zhang L."/>
            <person name="Hu X."/>
            <person name="Sun X."/>
            <person name="Wang J."/>
            <person name="Zhao C."/>
            <person name="Wang Y."/>
            <person name="Wang D."/>
            <person name="Huang X."/>
            <person name="Wang R."/>
            <person name="Lv J."/>
            <person name="Li Y."/>
            <person name="Zhang Z."/>
            <person name="Liu B."/>
            <person name="Lu W."/>
            <person name="Hui Y."/>
            <person name="Liang J."/>
            <person name="Zhou Z."/>
            <person name="Hou R."/>
            <person name="Li X."/>
            <person name="Liu Y."/>
            <person name="Li H."/>
            <person name="Ning X."/>
            <person name="Lin Y."/>
            <person name="Zhao L."/>
            <person name="Xing Q."/>
            <person name="Dou J."/>
            <person name="Li Y."/>
            <person name="Mao J."/>
            <person name="Guo H."/>
            <person name="Dou H."/>
            <person name="Li T."/>
            <person name="Mu C."/>
            <person name="Jiang W."/>
            <person name="Fu Q."/>
            <person name="Fu X."/>
            <person name="Miao Y."/>
            <person name="Liu J."/>
            <person name="Yu Q."/>
            <person name="Li R."/>
            <person name="Liao H."/>
            <person name="Li X."/>
            <person name="Kong Y."/>
            <person name="Jiang Z."/>
            <person name="Chourrout D."/>
            <person name="Li R."/>
            <person name="Bao Z."/>
        </authorList>
    </citation>
    <scope>NUCLEOTIDE SEQUENCE [LARGE SCALE GENOMIC DNA]</scope>
    <source>
        <strain evidence="3 4">PY_sf001</strain>
    </source>
</reference>
<dbReference type="Proteomes" id="UP000242188">
    <property type="component" value="Unassembled WGS sequence"/>
</dbReference>
<dbReference type="OrthoDB" id="20669at2759"/>
<feature type="repeat" description="WD" evidence="1">
    <location>
        <begin position="146"/>
        <end position="188"/>
    </location>
</feature>
<feature type="region of interest" description="Disordered" evidence="2">
    <location>
        <begin position="246"/>
        <end position="281"/>
    </location>
</feature>
<keyword evidence="1" id="KW-0853">WD repeat</keyword>
<dbReference type="SMART" id="SM00320">
    <property type="entry name" value="WD40"/>
    <property type="match status" value="10"/>
</dbReference>
<feature type="region of interest" description="Disordered" evidence="2">
    <location>
        <begin position="479"/>
        <end position="556"/>
    </location>
</feature>
<evidence type="ECO:0000313" key="4">
    <source>
        <dbReference type="Proteomes" id="UP000242188"/>
    </source>
</evidence>
<sequence length="920" mass="101341">MDPELRYIQSVRAAFNPAYTQLATDGLYLAIPHTRCSVGVWSLQHLSFKPLELEGHRKILTSISLGSRSSPKLLCSAAEDYVIVWNLLKARQMVDKGMQIRGQIIGTALGHIHYCSFSPDDKLVAACCGADVIILDASTEHHVATVEGHTSKLTSAQFCPHYSATLVTISEDRTFKVWNIEDFSLIYQSPILTASPFISMAMNLTQPQVAIGTADGQVRVFDLTDGKGFRQLHQIGVDKIVRKQKTAQQYSSTSSPTGPVTISSKPTWKRVDQNEMEPVGDQSLEDEAEAGCSVLGLYFTFLPQGGVEVDNSSKPVFLQHKSTVVQDLLSSSPMLVVGTTGAMIQINAKTLDVCKFWDLQDPVQIDNGLVTENVSINAAGAVYISQGANVQKLWCIVCGHFQNTVHILEWCHGSAVDEVTSDLDNLEVSEQGSNLPSWAVNSLDTNDLLTMAQKADELTVLSNVALAENSPLRSELVFKQKEDTRTKKQKGYLTPNKKPGQRIEDQPLTFKTNVKSSGYTASPRNTMFKPRTDFSSSASAASRGLPKSASSGSVVGKMNQKQYPTDCSAPSVLQTKINVAERPTPIHCVRFSDDGQSLACGLANKSAQMFSMPLTGKGSSYVGHDHTVSCVNWSHDSNWLISSSDDRTACVWGKGRAEPLMTFTTTANNLSVDKEGAQPQKPSKDNPPFPREVKFGRFYYMDKFILLTSGSTLFMYKYHLDLTKQDIKRYLSKSRYKLVTSFSLETQQITALSAVNGFYSYLVLCAGTNKCIEIQDMNVGQTVRTMTDVHTKPAHVICQNEGSTFTSHPPDAYNLFVTAAAGDCIKLWDIRTNRCVRRYEGHLNRVYPCGVDLSPCGRYLATGSEDRSTYIYDIRTGTYCHKLTDHTDVVSDVAFHPKYPQLLSCSLAGKLVLYADKLSS</sequence>
<dbReference type="AlphaFoldDB" id="A0A210PP53"/>
<organism evidence="3 4">
    <name type="scientific">Mizuhopecten yessoensis</name>
    <name type="common">Japanese scallop</name>
    <name type="synonym">Patinopecten yessoensis</name>
    <dbReference type="NCBI Taxonomy" id="6573"/>
    <lineage>
        <taxon>Eukaryota</taxon>
        <taxon>Metazoa</taxon>
        <taxon>Spiralia</taxon>
        <taxon>Lophotrochozoa</taxon>
        <taxon>Mollusca</taxon>
        <taxon>Bivalvia</taxon>
        <taxon>Autobranchia</taxon>
        <taxon>Pteriomorphia</taxon>
        <taxon>Pectinida</taxon>
        <taxon>Pectinoidea</taxon>
        <taxon>Pectinidae</taxon>
        <taxon>Mizuhopecten</taxon>
    </lineage>
</organism>
<dbReference type="SUPFAM" id="SSF50978">
    <property type="entry name" value="WD40 repeat-like"/>
    <property type="match status" value="1"/>
</dbReference>
<evidence type="ECO:0000256" key="2">
    <source>
        <dbReference type="SAM" id="MobiDB-lite"/>
    </source>
</evidence>
<dbReference type="EMBL" id="NEDP02005570">
    <property type="protein sequence ID" value="OWF38257.1"/>
    <property type="molecule type" value="Genomic_DNA"/>
</dbReference>
<feature type="compositionally biased region" description="Polar residues" evidence="2">
    <location>
        <begin position="246"/>
        <end position="266"/>
    </location>
</feature>
<dbReference type="InterPro" id="IPR015943">
    <property type="entry name" value="WD40/YVTN_repeat-like_dom_sf"/>
</dbReference>
<dbReference type="PANTHER" id="PTHR44525">
    <property type="entry name" value="WD REPEAT-CONTAINING PROTEIN 27"/>
    <property type="match status" value="1"/>
</dbReference>